<dbReference type="EMBL" id="PKSG01000117">
    <property type="protein sequence ID" value="POR38668.1"/>
    <property type="molecule type" value="Genomic_DNA"/>
</dbReference>
<comment type="caution">
    <text evidence="2">The sequence shown here is derived from an EMBL/GenBank/DDBJ whole genome shotgun (WGS) entry which is preliminary data.</text>
</comment>
<feature type="region of interest" description="Disordered" evidence="1">
    <location>
        <begin position="79"/>
        <end position="128"/>
    </location>
</feature>
<dbReference type="STRING" id="94208.A0A2S4L898"/>
<protein>
    <recommendedName>
        <fullName evidence="4">Rhodopsin family protein</fullName>
    </recommendedName>
</protein>
<keyword evidence="3" id="KW-1185">Reference proteome</keyword>
<dbReference type="PANTHER" id="PTHR28139:SF1">
    <property type="entry name" value="UPF0768 PROTEIN YBL029C-A"/>
    <property type="match status" value="1"/>
</dbReference>
<name>A0A2S4L898_9HYPO</name>
<evidence type="ECO:0008006" key="4">
    <source>
        <dbReference type="Google" id="ProtNLM"/>
    </source>
</evidence>
<feature type="compositionally biased region" description="Pro residues" evidence="1">
    <location>
        <begin position="105"/>
        <end position="128"/>
    </location>
</feature>
<reference evidence="2 3" key="1">
    <citation type="submission" date="2018-01" db="EMBL/GenBank/DDBJ databases">
        <title>Harnessing the power of phylogenomics to disentangle the directionality and signatures of interkingdom host jumping in the parasitic fungal genus Tolypocladium.</title>
        <authorList>
            <person name="Quandt C.A."/>
            <person name="Patterson W."/>
            <person name="Spatafora J.W."/>
        </authorList>
    </citation>
    <scope>NUCLEOTIDE SEQUENCE [LARGE SCALE GENOMIC DNA]</scope>
    <source>
        <strain evidence="2 3">NRBC 100945</strain>
    </source>
</reference>
<evidence type="ECO:0000313" key="3">
    <source>
        <dbReference type="Proteomes" id="UP000237481"/>
    </source>
</evidence>
<dbReference type="Proteomes" id="UP000237481">
    <property type="component" value="Unassembled WGS sequence"/>
</dbReference>
<evidence type="ECO:0000256" key="1">
    <source>
        <dbReference type="SAM" id="MobiDB-lite"/>
    </source>
</evidence>
<proteinExistence type="predicted"/>
<organism evidence="2 3">
    <name type="scientific">Tolypocladium paradoxum</name>
    <dbReference type="NCBI Taxonomy" id="94208"/>
    <lineage>
        <taxon>Eukaryota</taxon>
        <taxon>Fungi</taxon>
        <taxon>Dikarya</taxon>
        <taxon>Ascomycota</taxon>
        <taxon>Pezizomycotina</taxon>
        <taxon>Sordariomycetes</taxon>
        <taxon>Hypocreomycetidae</taxon>
        <taxon>Hypocreales</taxon>
        <taxon>Ophiocordycipitaceae</taxon>
        <taxon>Tolypocladium</taxon>
    </lineage>
</organism>
<accession>A0A2S4L898</accession>
<feature type="compositionally biased region" description="Low complexity" evidence="1">
    <location>
        <begin position="93"/>
        <end position="104"/>
    </location>
</feature>
<dbReference type="AlphaFoldDB" id="A0A2S4L898"/>
<evidence type="ECO:0000313" key="2">
    <source>
        <dbReference type="EMBL" id="POR38668.1"/>
    </source>
</evidence>
<sequence>MFFFFVCGEKTFRKEVPGYEGIVCQCHHCGNMAAHVIKSNPWFTFCFIPIIPFSIHGYKDVACHICSFHQPLENRPDVIAMANGGAGGGGGHQQQQQPYQQPYQQQPPPQQGWHPQGPPPPPQQQQYG</sequence>
<dbReference type="PANTHER" id="PTHR28139">
    <property type="entry name" value="UPF0768 PROTEIN YBL029C-A"/>
    <property type="match status" value="1"/>
</dbReference>
<dbReference type="OrthoDB" id="5545479at2759"/>
<gene>
    <name evidence="2" type="ORF">TPAR_01132</name>
</gene>